<sequence>MTGKQVRVLGAALAGLVLLTAPATLAMPRYRLIAAHQLGYDRDDPLWELSRTVMPCTTCHLRPQGGQGWNAFGDSLRAGFRAEPGAKFADVLYSVLKADADADGDGYPDALEFYARTLPGDPQSHPAKPVAQLQAEFEKAGGMAQYAPKK</sequence>
<keyword evidence="2" id="KW-1185">Reference proteome</keyword>
<comment type="caution">
    <text evidence="1">The sequence shown here is derived from an EMBL/GenBank/DDBJ whole genome shotgun (WGS) entry which is preliminary data.</text>
</comment>
<evidence type="ECO:0000313" key="2">
    <source>
        <dbReference type="Proteomes" id="UP000020492"/>
    </source>
</evidence>
<gene>
    <name evidence="1" type="ORF">DEIPH_ctg012orf0045</name>
</gene>
<dbReference type="AlphaFoldDB" id="A0A016QSE7"/>
<dbReference type="RefSeq" id="WP_235183171.1">
    <property type="nucleotide sequence ID" value="NZ_JHAC01000012.1"/>
</dbReference>
<evidence type="ECO:0000313" key="1">
    <source>
        <dbReference type="EMBL" id="EYB68983.1"/>
    </source>
</evidence>
<dbReference type="Proteomes" id="UP000020492">
    <property type="component" value="Unassembled WGS sequence"/>
</dbReference>
<reference evidence="1 2" key="1">
    <citation type="submission" date="2014-03" db="EMBL/GenBank/DDBJ databases">
        <title>Draft genome sequence of Deinococcus phoenicis 1P10ME.</title>
        <authorList>
            <person name="Stepanov V.G."/>
            <person name="Vaishampayan P."/>
            <person name="Venkateswaran K."/>
            <person name="Fox G.E."/>
        </authorList>
    </citation>
    <scope>NUCLEOTIDE SEQUENCE [LARGE SCALE GENOMIC DNA]</scope>
    <source>
        <strain evidence="1 2">1P10ME</strain>
    </source>
</reference>
<accession>A0A016QSE7</accession>
<organism evidence="1 2">
    <name type="scientific">Deinococcus phoenicis</name>
    <dbReference type="NCBI Taxonomy" id="1476583"/>
    <lineage>
        <taxon>Bacteria</taxon>
        <taxon>Thermotogati</taxon>
        <taxon>Deinococcota</taxon>
        <taxon>Deinococci</taxon>
        <taxon>Deinococcales</taxon>
        <taxon>Deinococcaceae</taxon>
        <taxon>Deinococcus</taxon>
    </lineage>
</organism>
<dbReference type="PATRIC" id="fig|1476583.3.peg.880"/>
<proteinExistence type="predicted"/>
<dbReference type="eggNOG" id="ENOG503450D">
    <property type="taxonomic scope" value="Bacteria"/>
</dbReference>
<dbReference type="EMBL" id="JHAC01000012">
    <property type="protein sequence ID" value="EYB68983.1"/>
    <property type="molecule type" value="Genomic_DNA"/>
</dbReference>
<protein>
    <submittedName>
        <fullName evidence="1">Uncharacterized protein</fullName>
    </submittedName>
</protein>
<name>A0A016QSE7_9DEIO</name>
<dbReference type="STRING" id="1476583.DEIPH_ctg012orf0045"/>